<dbReference type="Pfam" id="PF13360">
    <property type="entry name" value="PQQ_2"/>
    <property type="match status" value="1"/>
</dbReference>
<sequence>MTVTDRLIRILYVEGHGLLASDIHGRIHLFDDDLRLVRSSPFVRHGRPVYGLAVADGWVVGKDRMGAVLRWRLATLELVDRLDPATVCDRSALLTGEEPSPVSSRGIGIWAGRVHVTSGYHHQLLVIDLATFEVLDIRPNLCGPSPMEWACTEHPTRHAISDKKGNLRFGSFDTLTFDEVVKLDDGNIHRVRYDRRHDRFWATQDFGAGVTADVANGVVVVSPTGQQEAELLFARDDVEFVVFSPDHRRAYSGGFDGELHIFDNTERQLRVERTVTGFPHQLVDCTVAPAGDVYLLCQDGEVVHLDAAGDLVAGMGFRRQAVWDLQPAVEDPAVVWCATDTGVALVAVGEDRAGPTLTVTAEHVTGFGFTRRVAALPGGVVGITRDHRAFRLDREGHRRWSTPLPALPHTVAVDERGERVLVTTNAGAVELNAADGATLAWHGVDGLPVWAGVHLPDGELMLVTRNGVIVVLSADDRSVTWRFDQGEYPKRMWVQDGRVYVVGDGGLKEIVVGLGVTCRWSKLLSNTVENAVIADGMVYASSYGMQVAAYEHATATFVGLLEDLPDYPKALAVARDATGTPYLVVGARGGLLSTYQLDKTASGAPLAKLRDRWLPRHPARYTLTAHDRPEVTACA</sequence>
<dbReference type="SUPFAM" id="SSF50998">
    <property type="entry name" value="Quinoprotein alcohol dehydrogenase-like"/>
    <property type="match status" value="1"/>
</dbReference>
<keyword evidence="3" id="KW-1185">Reference proteome</keyword>
<dbReference type="Gene3D" id="2.40.128.630">
    <property type="match status" value="1"/>
</dbReference>
<dbReference type="SUPFAM" id="SSF69322">
    <property type="entry name" value="Tricorn protease domain 2"/>
    <property type="match status" value="1"/>
</dbReference>
<dbReference type="Proteomes" id="UP000198937">
    <property type="component" value="Unassembled WGS sequence"/>
</dbReference>
<dbReference type="STRING" id="683228.GA0070617_3594"/>
<reference evidence="2 3" key="1">
    <citation type="submission" date="2016-06" db="EMBL/GenBank/DDBJ databases">
        <authorList>
            <person name="Kjaerup R.B."/>
            <person name="Dalgaard T.S."/>
            <person name="Juul-Madsen H.R."/>
        </authorList>
    </citation>
    <scope>NUCLEOTIDE SEQUENCE [LARGE SCALE GENOMIC DNA]</scope>
    <source>
        <strain evidence="2 3">DSM 45577</strain>
    </source>
</reference>
<gene>
    <name evidence="2" type="ORF">GA0070617_3594</name>
</gene>
<dbReference type="EMBL" id="FMIA01000002">
    <property type="protein sequence ID" value="SCL57679.1"/>
    <property type="molecule type" value="Genomic_DNA"/>
</dbReference>
<dbReference type="OrthoDB" id="4284044at2"/>
<dbReference type="AlphaFoldDB" id="A0A1C6UV39"/>
<proteinExistence type="predicted"/>
<evidence type="ECO:0000259" key="1">
    <source>
        <dbReference type="Pfam" id="PF13360"/>
    </source>
</evidence>
<dbReference type="RefSeq" id="WP_091439426.1">
    <property type="nucleotide sequence ID" value="NZ_BMMJ01000013.1"/>
</dbReference>
<dbReference type="InterPro" id="IPR002372">
    <property type="entry name" value="PQQ_rpt_dom"/>
</dbReference>
<dbReference type="InterPro" id="IPR011047">
    <property type="entry name" value="Quinoprotein_ADH-like_sf"/>
</dbReference>
<evidence type="ECO:0000313" key="2">
    <source>
        <dbReference type="EMBL" id="SCL57679.1"/>
    </source>
</evidence>
<protein>
    <recommendedName>
        <fullName evidence="1">Pyrrolo-quinoline quinone repeat domain-containing protein</fullName>
    </recommendedName>
</protein>
<organism evidence="2 3">
    <name type="scientific">Micromonospora yangpuensis</name>
    <dbReference type="NCBI Taxonomy" id="683228"/>
    <lineage>
        <taxon>Bacteria</taxon>
        <taxon>Bacillati</taxon>
        <taxon>Actinomycetota</taxon>
        <taxon>Actinomycetes</taxon>
        <taxon>Micromonosporales</taxon>
        <taxon>Micromonosporaceae</taxon>
        <taxon>Micromonospora</taxon>
    </lineage>
</organism>
<evidence type="ECO:0000313" key="3">
    <source>
        <dbReference type="Proteomes" id="UP000198937"/>
    </source>
</evidence>
<dbReference type="InterPro" id="IPR015943">
    <property type="entry name" value="WD40/YVTN_repeat-like_dom_sf"/>
</dbReference>
<name>A0A1C6UV39_9ACTN</name>
<accession>A0A1C6UV39</accession>
<dbReference type="Gene3D" id="2.130.10.10">
    <property type="entry name" value="YVTN repeat-like/Quinoprotein amine dehydrogenase"/>
    <property type="match status" value="1"/>
</dbReference>
<feature type="domain" description="Pyrrolo-quinoline quinone repeat" evidence="1">
    <location>
        <begin position="395"/>
        <end position="492"/>
    </location>
</feature>